<feature type="region of interest" description="Disordered" evidence="20">
    <location>
        <begin position="408"/>
        <end position="434"/>
    </location>
</feature>
<dbReference type="InterPro" id="IPR038019">
    <property type="entry name" value="PRib_AMP_CycHydrolase_sf"/>
</dbReference>
<dbReference type="Gene3D" id="3.10.20.810">
    <property type="entry name" value="Phosphoribosyl-AMP cyclohydrolase"/>
    <property type="match status" value="1"/>
</dbReference>
<dbReference type="NCBIfam" id="TIGR03188">
    <property type="entry name" value="histidine_hisI"/>
    <property type="match status" value="1"/>
</dbReference>
<dbReference type="HAMAP" id="MF_01024">
    <property type="entry name" value="HisD"/>
    <property type="match status" value="1"/>
</dbReference>
<evidence type="ECO:0000256" key="13">
    <source>
        <dbReference type="ARBA" id="ARBA00022840"/>
    </source>
</evidence>
<evidence type="ECO:0000256" key="11">
    <source>
        <dbReference type="ARBA" id="ARBA00022801"/>
    </source>
</evidence>
<dbReference type="InterPro" id="IPR016298">
    <property type="entry name" value="Histidine_synth_trifunct"/>
</dbReference>
<evidence type="ECO:0000256" key="6">
    <source>
        <dbReference type="ARBA" id="ARBA00005204"/>
    </source>
</evidence>
<dbReference type="CDD" id="cd06572">
    <property type="entry name" value="Histidinol_dh"/>
    <property type="match status" value="1"/>
</dbReference>
<keyword evidence="9" id="KW-0479">Metal-binding</keyword>
<dbReference type="PANTHER" id="PTHR21256:SF2">
    <property type="entry name" value="HISTIDINE BIOSYNTHESIS TRIFUNCTIONAL PROTEIN"/>
    <property type="match status" value="1"/>
</dbReference>
<dbReference type="EC" id="1.1.1.23" evidence="19"/>
<keyword evidence="10 19" id="KW-0547">Nucleotide-binding</keyword>
<evidence type="ECO:0000256" key="16">
    <source>
        <dbReference type="ARBA" id="ARBA00023102"/>
    </source>
</evidence>
<dbReference type="EC" id="3.6.1.31" evidence="19"/>
<sequence>MAPALLAAIDLDSQAPPSQGLHQQALSFVGNVFVHVTDETVDQALAHLQQSVGRYADYLGVAALSSTDDVLSLLDAGAAKVFVTRHQLDALKAQNIDQDRIVLCLPGNTRAEIIDAIAGTQVDVYSHQVQDIGLVEAWLNEYGTDRPNVFVSFAEPTTENALRLAKLSAIPVIPAGSLTVDAQKEPGLISVARLVMANATSDRPDGLFTTLVTDERGVALGLVYSSEESVAESLRTGRGVYHSRKRGLWYKGESSGDVQELVSMSLDCDTDCLQFVVRQKGRGFCHLAAPTCFGEYRGLSKLQKTLQSRKESAPQGSYTARLFDDPQLLRAKILEEATELCDATTKEHIAFEAADLFYFALTKCVAAGVSLQDVERNLDVKSIKVKRRQGDAKLAFAAQVAGANGAAEGTTNVVPNETPKEAASVPKSRDDPAGVKDGRIAMKRYVTAQETPETIAAALQRPSQKSTEKIIGICKPIIDAVKTRGDAALLEYTHKFEKATSLTSPVLRAPFAKELMELAPETAKAIDISFENIRKFHAAQKEEKPLRVETMPGVVCSRFARPIERVGLYVPGGTAVLPSTALMLGVPAMVAGCQKIVLATPPRSNGKVTPEVVYAAHKVGAEMIVLAGGAQAVAAMAYGTESVSKVDKILGPGNQFVTAAKMYVSNDTNAGVSIDMPAGPSELLVVADASANPAFVASDLLSQAEHGVDSQVILIAVGLNESQTAAIEDELNKQANALPRVDIVRGAIEHSFTLVVETIEEAMQLSNQYAPEHLILQVENADKVVDLVENAGSVFIGEWTPESVGDYSAGVNHSLPTYGYAKQYSGVNLASYVKHITSAHLTKEGLQNVGPAVIELARVEELEAHRRAVSLRLGVA</sequence>
<dbReference type="InterPro" id="IPR012131">
    <property type="entry name" value="Hstdl_DH"/>
</dbReference>
<reference evidence="22" key="1">
    <citation type="journal article" date="2020" name="Stud. Mycol.">
        <title>101 Dothideomycetes genomes: a test case for predicting lifestyles and emergence of pathogens.</title>
        <authorList>
            <person name="Haridas S."/>
            <person name="Albert R."/>
            <person name="Binder M."/>
            <person name="Bloem J."/>
            <person name="Labutti K."/>
            <person name="Salamov A."/>
            <person name="Andreopoulos B."/>
            <person name="Baker S."/>
            <person name="Barry K."/>
            <person name="Bills G."/>
            <person name="Bluhm B."/>
            <person name="Cannon C."/>
            <person name="Castanera R."/>
            <person name="Culley D."/>
            <person name="Daum C."/>
            <person name="Ezra D."/>
            <person name="Gonzalez J."/>
            <person name="Henrissat B."/>
            <person name="Kuo A."/>
            <person name="Liang C."/>
            <person name="Lipzen A."/>
            <person name="Lutzoni F."/>
            <person name="Magnuson J."/>
            <person name="Mondo S."/>
            <person name="Nolan M."/>
            <person name="Ohm R."/>
            <person name="Pangilinan J."/>
            <person name="Park H.-J."/>
            <person name="Ramirez L."/>
            <person name="Alfaro M."/>
            <person name="Sun H."/>
            <person name="Tritt A."/>
            <person name="Yoshinaga Y."/>
            <person name="Zwiers L.-H."/>
            <person name="Turgeon B."/>
            <person name="Goodwin S."/>
            <person name="Spatafora J."/>
            <person name="Crous P."/>
            <person name="Grigoriev I."/>
        </authorList>
    </citation>
    <scope>NUCLEOTIDE SEQUENCE</scope>
    <source>
        <strain evidence="22">HMLAC05119</strain>
    </source>
</reference>
<dbReference type="Proteomes" id="UP000800096">
    <property type="component" value="Unassembled WGS sequence"/>
</dbReference>
<dbReference type="InterPro" id="IPR021130">
    <property type="entry name" value="PRib-ATP_PPHydrolase-like"/>
</dbReference>
<evidence type="ECO:0000256" key="1">
    <source>
        <dbReference type="ARBA" id="ARBA00000024"/>
    </source>
</evidence>
<dbReference type="OrthoDB" id="1703565at2759"/>
<accession>A0A6A5QF90</accession>
<evidence type="ECO:0000256" key="8">
    <source>
        <dbReference type="ARBA" id="ARBA00022605"/>
    </source>
</evidence>
<dbReference type="FunFam" id="1.20.5.1300:FF:000001">
    <property type="entry name" value="Histidine biosynthesis trifunctional protein"/>
    <property type="match status" value="1"/>
</dbReference>
<dbReference type="GO" id="GO:0004636">
    <property type="term" value="F:phosphoribosyl-ATP diphosphatase activity"/>
    <property type="evidence" value="ECO:0007669"/>
    <property type="project" value="UniProtKB-UniRule"/>
</dbReference>
<organism evidence="22 23">
    <name type="scientific">Ampelomyces quisqualis</name>
    <name type="common">Powdery mildew agent</name>
    <dbReference type="NCBI Taxonomy" id="50730"/>
    <lineage>
        <taxon>Eukaryota</taxon>
        <taxon>Fungi</taxon>
        <taxon>Dikarya</taxon>
        <taxon>Ascomycota</taxon>
        <taxon>Pezizomycotina</taxon>
        <taxon>Dothideomycetes</taxon>
        <taxon>Pleosporomycetidae</taxon>
        <taxon>Pleosporales</taxon>
        <taxon>Pleosporineae</taxon>
        <taxon>Phaeosphaeriaceae</taxon>
        <taxon>Ampelomyces</taxon>
    </lineage>
</organism>
<evidence type="ECO:0000313" key="22">
    <source>
        <dbReference type="EMBL" id="KAF1914143.1"/>
    </source>
</evidence>
<evidence type="ECO:0000256" key="20">
    <source>
        <dbReference type="SAM" id="MobiDB-lite"/>
    </source>
</evidence>
<dbReference type="SUPFAM" id="SSF53720">
    <property type="entry name" value="ALDH-like"/>
    <property type="match status" value="1"/>
</dbReference>
<dbReference type="Pfam" id="PF01503">
    <property type="entry name" value="PRA-PH"/>
    <property type="match status" value="1"/>
</dbReference>
<comment type="pathway">
    <text evidence="6">Amino-acid biosynthesis; L-histidine biosynthesis; L-histidine from 5-phospho-alpha-D-ribose 1-diphosphate: step 2/9.</text>
</comment>
<keyword evidence="14 19" id="KW-0560">Oxidoreductase</keyword>
<dbReference type="PRINTS" id="PR00083">
    <property type="entry name" value="HOLDHDRGNASE"/>
</dbReference>
<comment type="catalytic activity">
    <reaction evidence="18 19">
        <text>L-histidinol + 2 NAD(+) + H2O = L-histidine + 2 NADH + 3 H(+)</text>
        <dbReference type="Rhea" id="RHEA:20641"/>
        <dbReference type="ChEBI" id="CHEBI:15377"/>
        <dbReference type="ChEBI" id="CHEBI:15378"/>
        <dbReference type="ChEBI" id="CHEBI:57540"/>
        <dbReference type="ChEBI" id="CHEBI:57595"/>
        <dbReference type="ChEBI" id="CHEBI:57699"/>
        <dbReference type="ChEBI" id="CHEBI:57945"/>
        <dbReference type="EC" id="1.1.1.23"/>
    </reaction>
</comment>
<comment type="pathway">
    <text evidence="5">Amino-acid biosynthesis; L-histidine biosynthesis; L-histidine from 5-phospho-alpha-D-ribose 1-diphosphate: step 3/9.</text>
</comment>
<evidence type="ECO:0000256" key="15">
    <source>
        <dbReference type="ARBA" id="ARBA00023027"/>
    </source>
</evidence>
<comment type="catalytic activity">
    <reaction evidence="1 19">
        <text>1-(5-phospho-beta-D-ribosyl)-5'-AMP + H2O = 1-(5-phospho-beta-D-ribosyl)-5-[(5-phospho-beta-D-ribosylamino)methylideneamino]imidazole-4-carboxamide</text>
        <dbReference type="Rhea" id="RHEA:20049"/>
        <dbReference type="ChEBI" id="CHEBI:15377"/>
        <dbReference type="ChEBI" id="CHEBI:58435"/>
        <dbReference type="ChEBI" id="CHEBI:59457"/>
        <dbReference type="EC" id="3.5.4.19"/>
    </reaction>
</comment>
<dbReference type="EC" id="3.5.4.19" evidence="19"/>
<evidence type="ECO:0000256" key="7">
    <source>
        <dbReference type="ARBA" id="ARBA00008260"/>
    </source>
</evidence>
<dbReference type="PROSITE" id="PS00611">
    <property type="entry name" value="HISOL_DEHYDROGENASE"/>
    <property type="match status" value="1"/>
</dbReference>
<name>A0A6A5QF90_AMPQU</name>
<dbReference type="CDD" id="cd11546">
    <property type="entry name" value="NTP-PPase_His4"/>
    <property type="match status" value="1"/>
</dbReference>
<dbReference type="GO" id="GO:0004399">
    <property type="term" value="F:histidinol dehydrogenase activity"/>
    <property type="evidence" value="ECO:0007669"/>
    <property type="project" value="UniProtKB-UniRule"/>
</dbReference>
<dbReference type="Pfam" id="PF01502">
    <property type="entry name" value="PRA-CH"/>
    <property type="match status" value="1"/>
</dbReference>
<dbReference type="NCBIfam" id="TIGR00069">
    <property type="entry name" value="hisD"/>
    <property type="match status" value="1"/>
</dbReference>
<dbReference type="PIRSF" id="PIRSF001257">
    <property type="entry name" value="His_trifunctional"/>
    <property type="match status" value="1"/>
</dbReference>
<dbReference type="InterPro" id="IPR016161">
    <property type="entry name" value="Ald_DH/histidinol_DH"/>
</dbReference>
<evidence type="ECO:0000259" key="21">
    <source>
        <dbReference type="Pfam" id="PF01502"/>
    </source>
</evidence>
<proteinExistence type="inferred from homology"/>
<dbReference type="Pfam" id="PF00815">
    <property type="entry name" value="Histidinol_dh"/>
    <property type="match status" value="1"/>
</dbReference>
<comment type="cofactor">
    <cofactor evidence="3">
        <name>Zn(2+)</name>
        <dbReference type="ChEBI" id="CHEBI:29105"/>
    </cofactor>
</comment>
<dbReference type="FunFam" id="3.10.20.810:FF:000002">
    <property type="entry name" value="Histidine biosynthesis trifunctional protein"/>
    <property type="match status" value="1"/>
</dbReference>
<dbReference type="FunFam" id="1.10.287.1080:FF:000002">
    <property type="entry name" value="Histidine biosynthesis bifunctional protein HisIE"/>
    <property type="match status" value="1"/>
</dbReference>
<keyword evidence="13 19" id="KW-0067">ATP-binding</keyword>
<feature type="domain" description="Phosphoribosyl-AMP cyclohydrolase" evidence="21">
    <location>
        <begin position="222"/>
        <end position="293"/>
    </location>
</feature>
<dbReference type="Gene3D" id="1.10.287.1080">
    <property type="entry name" value="MazG-like"/>
    <property type="match status" value="1"/>
</dbReference>
<dbReference type="PANTHER" id="PTHR21256">
    <property type="entry name" value="HISTIDINOL DEHYDROGENASE HDH"/>
    <property type="match status" value="1"/>
</dbReference>
<dbReference type="Gene3D" id="1.20.5.1300">
    <property type="match status" value="1"/>
</dbReference>
<dbReference type="InterPro" id="IPR002496">
    <property type="entry name" value="PRib_AMP_CycHydrolase_dom"/>
</dbReference>
<evidence type="ECO:0000256" key="5">
    <source>
        <dbReference type="ARBA" id="ARBA00005169"/>
    </source>
</evidence>
<evidence type="ECO:0000256" key="10">
    <source>
        <dbReference type="ARBA" id="ARBA00022741"/>
    </source>
</evidence>
<evidence type="ECO:0000313" key="23">
    <source>
        <dbReference type="Proteomes" id="UP000800096"/>
    </source>
</evidence>
<evidence type="ECO:0000256" key="3">
    <source>
        <dbReference type="ARBA" id="ARBA00001947"/>
    </source>
</evidence>
<evidence type="ECO:0000256" key="19">
    <source>
        <dbReference type="PIRNR" id="PIRNR001257"/>
    </source>
</evidence>
<evidence type="ECO:0000256" key="12">
    <source>
        <dbReference type="ARBA" id="ARBA00022833"/>
    </source>
</evidence>
<dbReference type="GO" id="GO:0005829">
    <property type="term" value="C:cytosol"/>
    <property type="evidence" value="ECO:0007669"/>
    <property type="project" value="TreeGrafter"/>
</dbReference>
<evidence type="ECO:0000256" key="14">
    <source>
        <dbReference type="ARBA" id="ARBA00023002"/>
    </source>
</evidence>
<evidence type="ECO:0000256" key="17">
    <source>
        <dbReference type="ARBA" id="ARBA00023268"/>
    </source>
</evidence>
<dbReference type="FunFam" id="3.40.50.1980:FF:000050">
    <property type="entry name" value="Histidine biosynthesis trifunctional protein"/>
    <property type="match status" value="1"/>
</dbReference>
<keyword evidence="23" id="KW-1185">Reference proteome</keyword>
<keyword evidence="11 19" id="KW-0378">Hydrolase</keyword>
<evidence type="ECO:0000256" key="9">
    <source>
        <dbReference type="ARBA" id="ARBA00022723"/>
    </source>
</evidence>
<dbReference type="UniPathway" id="UPA00031">
    <property type="reaction ID" value="UER00007"/>
</dbReference>
<dbReference type="InterPro" id="IPR001692">
    <property type="entry name" value="Histidinol_DH_CS"/>
</dbReference>
<dbReference type="GO" id="GO:0005524">
    <property type="term" value="F:ATP binding"/>
    <property type="evidence" value="ECO:0007669"/>
    <property type="project" value="UniProtKB-UniRule"/>
</dbReference>
<dbReference type="GO" id="GO:0000105">
    <property type="term" value="P:L-histidine biosynthetic process"/>
    <property type="evidence" value="ECO:0007669"/>
    <property type="project" value="UniProtKB-UniRule"/>
</dbReference>
<dbReference type="SUPFAM" id="SSF101386">
    <property type="entry name" value="all-alpha NTP pyrophosphatases"/>
    <property type="match status" value="1"/>
</dbReference>
<dbReference type="EMBL" id="ML979137">
    <property type="protein sequence ID" value="KAF1914143.1"/>
    <property type="molecule type" value="Genomic_DNA"/>
</dbReference>
<comment type="similarity">
    <text evidence="7 19">In the C-terminal section; belongs to the histidinol dehydrogenase family.</text>
</comment>
<dbReference type="GO" id="GO:0051287">
    <property type="term" value="F:NAD binding"/>
    <property type="evidence" value="ECO:0007669"/>
    <property type="project" value="UniProtKB-UniRule"/>
</dbReference>
<dbReference type="GO" id="GO:0046872">
    <property type="term" value="F:metal ion binding"/>
    <property type="evidence" value="ECO:0007669"/>
    <property type="project" value="UniProtKB-KW"/>
</dbReference>
<keyword evidence="8 19" id="KW-0028">Amino-acid biosynthesis</keyword>
<keyword evidence="15 19" id="KW-0520">NAD</keyword>
<evidence type="ECO:0000256" key="2">
    <source>
        <dbReference type="ARBA" id="ARBA00001460"/>
    </source>
</evidence>
<dbReference type="FunFam" id="3.40.50.1980:FF:000001">
    <property type="entry name" value="Histidinol dehydrogenase"/>
    <property type="match status" value="1"/>
</dbReference>
<dbReference type="SUPFAM" id="SSF141734">
    <property type="entry name" value="HisI-like"/>
    <property type="match status" value="1"/>
</dbReference>
<dbReference type="Gene3D" id="3.40.50.1980">
    <property type="entry name" value="Nitrogenase molybdenum iron protein domain"/>
    <property type="match status" value="2"/>
</dbReference>
<dbReference type="AlphaFoldDB" id="A0A6A5QF90"/>
<comment type="pathway">
    <text evidence="4">Amino-acid biosynthesis; L-histidine biosynthesis; L-histidine from 5-phospho-alpha-D-ribose 1-diphosphate: step 9/9.</text>
</comment>
<dbReference type="InterPro" id="IPR008179">
    <property type="entry name" value="HisE"/>
</dbReference>
<evidence type="ECO:0000256" key="18">
    <source>
        <dbReference type="ARBA" id="ARBA00049489"/>
    </source>
</evidence>
<dbReference type="GO" id="GO:0004635">
    <property type="term" value="F:phosphoribosyl-AMP cyclohydrolase activity"/>
    <property type="evidence" value="ECO:0007669"/>
    <property type="project" value="UniProtKB-UniRule"/>
</dbReference>
<keyword evidence="17" id="KW-0511">Multifunctional enzyme</keyword>
<protein>
    <recommendedName>
        <fullName evidence="19">Histidine biosynthesis trifunctional protein</fullName>
    </recommendedName>
    <domain>
        <recommendedName>
            <fullName evidence="19">Phosphoribosyl-AMP cyclohydrolase</fullName>
            <ecNumber evidence="19">3.5.4.19</ecNumber>
        </recommendedName>
    </domain>
    <domain>
        <recommendedName>
            <fullName evidence="19">Phosphoribosyl-ATP pyrophosphohydrolase</fullName>
            <ecNumber evidence="19">3.6.1.31</ecNumber>
        </recommendedName>
    </domain>
    <domain>
        <recommendedName>
            <fullName evidence="19">Histidinol dehydrogenase</fullName>
            <shortName evidence="19">HDH</shortName>
            <ecNumber evidence="19">1.1.1.23</ecNumber>
        </recommendedName>
    </domain>
</protein>
<keyword evidence="12" id="KW-0862">Zinc</keyword>
<keyword evidence="16 19" id="KW-0368">Histidine biosynthesis</keyword>
<evidence type="ECO:0000256" key="4">
    <source>
        <dbReference type="ARBA" id="ARBA00004940"/>
    </source>
</evidence>
<gene>
    <name evidence="22" type="ORF">BDU57DRAFT_518961</name>
</gene>
<comment type="catalytic activity">
    <reaction evidence="2 19">
        <text>1-(5-phospho-beta-D-ribosyl)-ATP + H2O = 1-(5-phospho-beta-D-ribosyl)-5'-AMP + diphosphate + H(+)</text>
        <dbReference type="Rhea" id="RHEA:22828"/>
        <dbReference type="ChEBI" id="CHEBI:15377"/>
        <dbReference type="ChEBI" id="CHEBI:15378"/>
        <dbReference type="ChEBI" id="CHEBI:33019"/>
        <dbReference type="ChEBI" id="CHEBI:59457"/>
        <dbReference type="ChEBI" id="CHEBI:73183"/>
        <dbReference type="EC" id="3.6.1.31"/>
    </reaction>
</comment>